<dbReference type="Proteomes" id="UP000683925">
    <property type="component" value="Unassembled WGS sequence"/>
</dbReference>
<evidence type="ECO:0000256" key="3">
    <source>
        <dbReference type="ARBA" id="ARBA00022679"/>
    </source>
</evidence>
<organism evidence="12 13">
    <name type="scientific">Paramecium octaurelia</name>
    <dbReference type="NCBI Taxonomy" id="43137"/>
    <lineage>
        <taxon>Eukaryota</taxon>
        <taxon>Sar</taxon>
        <taxon>Alveolata</taxon>
        <taxon>Ciliophora</taxon>
        <taxon>Intramacronucleata</taxon>
        <taxon>Oligohymenophorea</taxon>
        <taxon>Peniculida</taxon>
        <taxon>Parameciidae</taxon>
        <taxon>Paramecium</taxon>
    </lineage>
</organism>
<keyword evidence="13" id="KW-1185">Reference proteome</keyword>
<dbReference type="AlphaFoldDB" id="A0A8S1XMR0"/>
<keyword evidence="9" id="KW-0175">Coiled coil</keyword>
<dbReference type="PANTHER" id="PTHR44899:SF3">
    <property type="entry name" value="SERINE_THREONINE-PROTEIN KINASE NEK1"/>
    <property type="match status" value="1"/>
</dbReference>
<evidence type="ECO:0000256" key="7">
    <source>
        <dbReference type="ARBA" id="ARBA00047899"/>
    </source>
</evidence>
<feature type="region of interest" description="Disordered" evidence="10">
    <location>
        <begin position="371"/>
        <end position="415"/>
    </location>
</feature>
<comment type="catalytic activity">
    <reaction evidence="7">
        <text>L-threonyl-[protein] + ATP = O-phospho-L-threonyl-[protein] + ADP + H(+)</text>
        <dbReference type="Rhea" id="RHEA:46608"/>
        <dbReference type="Rhea" id="RHEA-COMP:11060"/>
        <dbReference type="Rhea" id="RHEA-COMP:11605"/>
        <dbReference type="ChEBI" id="CHEBI:15378"/>
        <dbReference type="ChEBI" id="CHEBI:30013"/>
        <dbReference type="ChEBI" id="CHEBI:30616"/>
        <dbReference type="ChEBI" id="CHEBI:61977"/>
        <dbReference type="ChEBI" id="CHEBI:456216"/>
        <dbReference type="EC" id="2.7.11.1"/>
    </reaction>
</comment>
<protein>
    <recommendedName>
        <fullName evidence="1">non-specific serine/threonine protein kinase</fullName>
        <ecNumber evidence="1">2.7.11.1</ecNumber>
    </recommendedName>
</protein>
<dbReference type="InterPro" id="IPR051131">
    <property type="entry name" value="NEK_Ser/Thr_kinase_NIMA"/>
</dbReference>
<evidence type="ECO:0000256" key="6">
    <source>
        <dbReference type="ARBA" id="ARBA00022840"/>
    </source>
</evidence>
<name>A0A8S1XMR0_PAROT</name>
<feature type="compositionally biased region" description="Low complexity" evidence="10">
    <location>
        <begin position="442"/>
        <end position="471"/>
    </location>
</feature>
<dbReference type="EMBL" id="CAJJDP010000127">
    <property type="protein sequence ID" value="CAD8202606.1"/>
    <property type="molecule type" value="Genomic_DNA"/>
</dbReference>
<reference evidence="12" key="1">
    <citation type="submission" date="2021-01" db="EMBL/GenBank/DDBJ databases">
        <authorList>
            <consortium name="Genoscope - CEA"/>
            <person name="William W."/>
        </authorList>
    </citation>
    <scope>NUCLEOTIDE SEQUENCE</scope>
</reference>
<feature type="compositionally biased region" description="Low complexity" evidence="10">
    <location>
        <begin position="371"/>
        <end position="381"/>
    </location>
</feature>
<accession>A0A8S1XMR0</accession>
<feature type="domain" description="Protein kinase" evidence="11">
    <location>
        <begin position="1"/>
        <end position="245"/>
    </location>
</feature>
<evidence type="ECO:0000259" key="11">
    <source>
        <dbReference type="PROSITE" id="PS50011"/>
    </source>
</evidence>
<feature type="region of interest" description="Disordered" evidence="10">
    <location>
        <begin position="432"/>
        <end position="471"/>
    </location>
</feature>
<dbReference type="PANTHER" id="PTHR44899">
    <property type="entry name" value="CAMK FAMILY PROTEIN KINASE"/>
    <property type="match status" value="1"/>
</dbReference>
<evidence type="ECO:0000313" key="13">
    <source>
        <dbReference type="Proteomes" id="UP000683925"/>
    </source>
</evidence>
<keyword evidence="2" id="KW-0723">Serine/threonine-protein kinase</keyword>
<evidence type="ECO:0000256" key="1">
    <source>
        <dbReference type="ARBA" id="ARBA00012513"/>
    </source>
</evidence>
<sequence>MGNEPSAPNDKIDFLRPVQKKAPEPTQINKVQQNEWRIGLQHPHLLQTLGGQPEGDQYRYFFEFCQITLASLLQERYGTKKYFPEEDLQALLLGISSALSFLQEKGLSHGDICTTEIFFDSNSSSFKVLDSNLINGRGASIQQLLSGKLKYLAPEILQNPTQPFSESQLSKNDVWCLGMVMLEASTLKQNDNLYQNGLQFRLISDRINEVAQIYNLQYAENIALMLNFNPNERLDPVNLFNYLLEQQRTANEQDQQVVQQQQYQQLLQQQQLYQQQLCQQQQQQQQQQLLYQQSQQQQQLTYQQAQQSQLQQQPIQYLPQQVEQQNYQQQLVQQPQLQQTQVPPQYLQQQQQQTNQQQQYNTQQAQYAQQQQQQQYAQTQQPRQNHHQSRPSQDFMMTQPDMNQTMQGGVSRERVPTKIIKKLVYPDGRVEYQEKSHSASRMAQQPQQQKPQQMIPQQQQPQAMPQQQQIMAQQQQMLSQQQMIQQQYAQQPQYNPQFQQQQYQQQPQPQYQQRQNVLGNIENQMQVVTNEQNITRLKQEIEHSKTLIQQYNQQKPQVQAESIEERIRKVIAQSQALRENFA</sequence>
<dbReference type="GO" id="GO:0004674">
    <property type="term" value="F:protein serine/threonine kinase activity"/>
    <property type="evidence" value="ECO:0007669"/>
    <property type="project" value="UniProtKB-KW"/>
</dbReference>
<evidence type="ECO:0000256" key="5">
    <source>
        <dbReference type="ARBA" id="ARBA00022777"/>
    </source>
</evidence>
<dbReference type="GO" id="GO:0005524">
    <property type="term" value="F:ATP binding"/>
    <property type="evidence" value="ECO:0007669"/>
    <property type="project" value="UniProtKB-KW"/>
</dbReference>
<dbReference type="OrthoDB" id="307795at2759"/>
<keyword evidence="5" id="KW-0418">Kinase</keyword>
<evidence type="ECO:0000256" key="8">
    <source>
        <dbReference type="ARBA" id="ARBA00048679"/>
    </source>
</evidence>
<comment type="catalytic activity">
    <reaction evidence="8">
        <text>L-seryl-[protein] + ATP = O-phospho-L-seryl-[protein] + ADP + H(+)</text>
        <dbReference type="Rhea" id="RHEA:17989"/>
        <dbReference type="Rhea" id="RHEA-COMP:9863"/>
        <dbReference type="Rhea" id="RHEA-COMP:11604"/>
        <dbReference type="ChEBI" id="CHEBI:15378"/>
        <dbReference type="ChEBI" id="CHEBI:29999"/>
        <dbReference type="ChEBI" id="CHEBI:30616"/>
        <dbReference type="ChEBI" id="CHEBI:83421"/>
        <dbReference type="ChEBI" id="CHEBI:456216"/>
        <dbReference type="EC" id="2.7.11.1"/>
    </reaction>
</comment>
<dbReference type="InterPro" id="IPR000719">
    <property type="entry name" value="Prot_kinase_dom"/>
</dbReference>
<evidence type="ECO:0000313" key="12">
    <source>
        <dbReference type="EMBL" id="CAD8202606.1"/>
    </source>
</evidence>
<evidence type="ECO:0000256" key="9">
    <source>
        <dbReference type="SAM" id="Coils"/>
    </source>
</evidence>
<comment type="caution">
    <text evidence="12">The sequence shown here is derived from an EMBL/GenBank/DDBJ whole genome shotgun (WGS) entry which is preliminary data.</text>
</comment>
<keyword evidence="4" id="KW-0547">Nucleotide-binding</keyword>
<dbReference type="PROSITE" id="PS50011">
    <property type="entry name" value="PROTEIN_KINASE_DOM"/>
    <property type="match status" value="1"/>
</dbReference>
<evidence type="ECO:0000256" key="2">
    <source>
        <dbReference type="ARBA" id="ARBA00022527"/>
    </source>
</evidence>
<keyword evidence="3" id="KW-0808">Transferase</keyword>
<evidence type="ECO:0000256" key="4">
    <source>
        <dbReference type="ARBA" id="ARBA00022741"/>
    </source>
</evidence>
<gene>
    <name evidence="12" type="ORF">POCTA_138.1.T1270162</name>
</gene>
<keyword evidence="6" id="KW-0067">ATP-binding</keyword>
<feature type="compositionally biased region" description="Polar residues" evidence="10">
    <location>
        <begin position="390"/>
        <end position="408"/>
    </location>
</feature>
<feature type="coiled-coil region" evidence="9">
    <location>
        <begin position="534"/>
        <end position="580"/>
    </location>
</feature>
<dbReference type="OMA" id="QQPRQNH"/>
<proteinExistence type="predicted"/>
<evidence type="ECO:0000256" key="10">
    <source>
        <dbReference type="SAM" id="MobiDB-lite"/>
    </source>
</evidence>
<dbReference type="SMART" id="SM00220">
    <property type="entry name" value="S_TKc"/>
    <property type="match status" value="1"/>
</dbReference>
<dbReference type="Pfam" id="PF00069">
    <property type="entry name" value="Pkinase"/>
    <property type="match status" value="1"/>
</dbReference>
<dbReference type="EC" id="2.7.11.1" evidence="1"/>